<protein>
    <submittedName>
        <fullName evidence="1">Uncharacterized protein</fullName>
    </submittedName>
</protein>
<accession>A0A136JJF8</accession>
<keyword evidence="2" id="KW-1185">Reference proteome</keyword>
<sequence>MASLDKSQQQNICASRLSRLPAEISDQIVYEVHDPPSLKALRLTNTGCDNLIIRHLFHQVPLSLIEESLNSFRNIVLRPRLAQHVRAVIFSDVTGGPQAAAFAGFQRSILPLLAAMSGLQNLIIDRPTNLDDFPPDPMEANHSRPWTPPSQLPHYEGLIAWAIERQTCRARPRAHSRMRIRLQERPVPRSRVLEHNYILTRFMENAFYGVRRLRLHLDRLDAQAVGQVLSGLTAVQHRLVSLTLTFEPRKTPWWRRAEEQCNSPASVNVWAMFEDHSHRHDISWSCLEELHIEHYLVSAAELARFVGRRKQTLRRLRLGNCGVTVVNIEALAAMLHRPHFWLGPHSTILRLSSVTCGPASVRDQFKNSVRGTCSRRCAADHQHRPGSRHCCGCQRARRRRRRHLSELARSVRHTSCWS</sequence>
<dbReference type="AlphaFoldDB" id="A0A136JJF8"/>
<dbReference type="InParanoid" id="A0A136JJF8"/>
<gene>
    <name evidence="1" type="ORF">Micbo1qcDRAFT_6883</name>
</gene>
<evidence type="ECO:0000313" key="1">
    <source>
        <dbReference type="EMBL" id="KXJ97288.1"/>
    </source>
</evidence>
<organism evidence="1 2">
    <name type="scientific">Microdochium bolleyi</name>
    <dbReference type="NCBI Taxonomy" id="196109"/>
    <lineage>
        <taxon>Eukaryota</taxon>
        <taxon>Fungi</taxon>
        <taxon>Dikarya</taxon>
        <taxon>Ascomycota</taxon>
        <taxon>Pezizomycotina</taxon>
        <taxon>Sordariomycetes</taxon>
        <taxon>Xylariomycetidae</taxon>
        <taxon>Xylariales</taxon>
        <taxon>Microdochiaceae</taxon>
        <taxon>Microdochium</taxon>
    </lineage>
</organism>
<reference evidence="2" key="1">
    <citation type="submission" date="2016-02" db="EMBL/GenBank/DDBJ databases">
        <title>Draft genome sequence of Microdochium bolleyi, a fungal endophyte of beachgrass.</title>
        <authorList>
            <consortium name="DOE Joint Genome Institute"/>
            <person name="David A.S."/>
            <person name="May G."/>
            <person name="Haridas S."/>
            <person name="Lim J."/>
            <person name="Wang M."/>
            <person name="Labutti K."/>
            <person name="Lipzen A."/>
            <person name="Barry K."/>
            <person name="Grigoriev I.V."/>
        </authorList>
    </citation>
    <scope>NUCLEOTIDE SEQUENCE [LARGE SCALE GENOMIC DNA]</scope>
    <source>
        <strain evidence="2">J235TASD1</strain>
    </source>
</reference>
<proteinExistence type="predicted"/>
<evidence type="ECO:0000313" key="2">
    <source>
        <dbReference type="Proteomes" id="UP000070501"/>
    </source>
</evidence>
<dbReference type="EMBL" id="KQ964245">
    <property type="protein sequence ID" value="KXJ97288.1"/>
    <property type="molecule type" value="Genomic_DNA"/>
</dbReference>
<dbReference type="Proteomes" id="UP000070501">
    <property type="component" value="Unassembled WGS sequence"/>
</dbReference>
<name>A0A136JJF8_9PEZI</name>